<comment type="caution">
    <text evidence="1">The sequence shown here is derived from an EMBL/GenBank/DDBJ whole genome shotgun (WGS) entry which is preliminary data.</text>
</comment>
<dbReference type="Proteomes" id="UP000661607">
    <property type="component" value="Unassembled WGS sequence"/>
</dbReference>
<evidence type="ECO:0008006" key="3">
    <source>
        <dbReference type="Google" id="ProtNLM"/>
    </source>
</evidence>
<dbReference type="RefSeq" id="WP_192776637.1">
    <property type="nucleotide sequence ID" value="NZ_BAAASY010000011.1"/>
</dbReference>
<sequence>MTSASAGRLDDTEIDTGLGVTLHERPGDPKKVTAIVGAKPHLRTADDTFEAVPGYIDLVVAPKGQRVAGIPEHPGARYDSIAVIDAGTQQTTKVRTSKLPLLTTAAFWSANGRKIALTVEKKVGKKWVTVGFATADVSAKAARVVLLKDIGGDVVFQWTPDGRHVMTGYKDGVRFYRVDGGVARTLAGVGEPMGGETAFSPSGTLLGTWCPARYRESFCTWDLATGRLRHRVDIKAELSLGWWDDRHLLAVVKGGTGYQAVVVDLKGEVVRTVADISTSAWKKDDVYLSYTDAS</sequence>
<accession>A0ABR9KIB9</accession>
<dbReference type="InterPro" id="IPR011042">
    <property type="entry name" value="6-blade_b-propeller_TolB-like"/>
</dbReference>
<dbReference type="Gene3D" id="2.120.10.30">
    <property type="entry name" value="TolB, C-terminal domain"/>
    <property type="match status" value="1"/>
</dbReference>
<keyword evidence="2" id="KW-1185">Reference proteome</keyword>
<reference evidence="1 2" key="1">
    <citation type="submission" date="2020-10" db="EMBL/GenBank/DDBJ databases">
        <title>Sequencing the genomes of 1000 actinobacteria strains.</title>
        <authorList>
            <person name="Klenk H.-P."/>
        </authorList>
    </citation>
    <scope>NUCLEOTIDE SEQUENCE [LARGE SCALE GENOMIC DNA]</scope>
    <source>
        <strain evidence="1 2">DSM 43748</strain>
    </source>
</reference>
<name>A0ABR9KIB9_9ACTN</name>
<evidence type="ECO:0000313" key="2">
    <source>
        <dbReference type="Proteomes" id="UP000661607"/>
    </source>
</evidence>
<protein>
    <recommendedName>
        <fullName evidence="3">WD40 repeat domain-containing protein</fullName>
    </recommendedName>
</protein>
<proteinExistence type="predicted"/>
<organism evidence="1 2">
    <name type="scientific">Nonomuraea africana</name>
    <dbReference type="NCBI Taxonomy" id="46171"/>
    <lineage>
        <taxon>Bacteria</taxon>
        <taxon>Bacillati</taxon>
        <taxon>Actinomycetota</taxon>
        <taxon>Actinomycetes</taxon>
        <taxon>Streptosporangiales</taxon>
        <taxon>Streptosporangiaceae</taxon>
        <taxon>Nonomuraea</taxon>
    </lineage>
</organism>
<dbReference type="EMBL" id="JADBEF010000001">
    <property type="protein sequence ID" value="MBE1561767.1"/>
    <property type="molecule type" value="Genomic_DNA"/>
</dbReference>
<dbReference type="SUPFAM" id="SSF82171">
    <property type="entry name" value="DPP6 N-terminal domain-like"/>
    <property type="match status" value="1"/>
</dbReference>
<evidence type="ECO:0000313" key="1">
    <source>
        <dbReference type="EMBL" id="MBE1561767.1"/>
    </source>
</evidence>
<gene>
    <name evidence="1" type="ORF">H4W81_004546</name>
</gene>